<evidence type="ECO:0000313" key="2">
    <source>
        <dbReference type="Proteomes" id="UP000809789"/>
    </source>
</evidence>
<proteinExistence type="predicted"/>
<dbReference type="Proteomes" id="UP000809789">
    <property type="component" value="Unassembled WGS sequence"/>
</dbReference>
<sequence length="92" mass="9845">MMFATALRAAPRGVPASVATKRITGMQQAGLATIAIAAPAGILLGAPKWAPRAGDRADRFFERMAERMEKMPKMKRPTGLRITIPRIGSVGL</sequence>
<dbReference type="OrthoDB" id="3937093at2759"/>
<accession>A0A8K0KT92</accession>
<keyword evidence="2" id="KW-1185">Reference proteome</keyword>
<gene>
    <name evidence="1" type="ORF">KVT40_008477</name>
</gene>
<reference evidence="1" key="1">
    <citation type="submission" date="2021-07" db="EMBL/GenBank/DDBJ databases">
        <title>Elsinoe batatas strain:CRI-CJ2 Genome sequencing and assembly.</title>
        <authorList>
            <person name="Huang L."/>
        </authorList>
    </citation>
    <scope>NUCLEOTIDE SEQUENCE</scope>
    <source>
        <strain evidence="1">CRI-CJ2</strain>
    </source>
</reference>
<evidence type="ECO:0000313" key="1">
    <source>
        <dbReference type="EMBL" id="KAG8623501.1"/>
    </source>
</evidence>
<protein>
    <submittedName>
        <fullName evidence="1">Uncharacterized protein</fullName>
    </submittedName>
</protein>
<dbReference type="AlphaFoldDB" id="A0A8K0KT92"/>
<comment type="caution">
    <text evidence="1">The sequence shown here is derived from an EMBL/GenBank/DDBJ whole genome shotgun (WGS) entry which is preliminary data.</text>
</comment>
<name>A0A8K0KT92_9PEZI</name>
<dbReference type="EMBL" id="JAESVG020000010">
    <property type="protein sequence ID" value="KAG8623501.1"/>
    <property type="molecule type" value="Genomic_DNA"/>
</dbReference>
<organism evidence="1 2">
    <name type="scientific">Elsinoe batatas</name>
    <dbReference type="NCBI Taxonomy" id="2601811"/>
    <lineage>
        <taxon>Eukaryota</taxon>
        <taxon>Fungi</taxon>
        <taxon>Dikarya</taxon>
        <taxon>Ascomycota</taxon>
        <taxon>Pezizomycotina</taxon>
        <taxon>Dothideomycetes</taxon>
        <taxon>Dothideomycetidae</taxon>
        <taxon>Myriangiales</taxon>
        <taxon>Elsinoaceae</taxon>
        <taxon>Elsinoe</taxon>
    </lineage>
</organism>